<dbReference type="AlphaFoldDB" id="A0A6I6MTS0"/>
<dbReference type="RefSeq" id="WP_158917385.1">
    <property type="nucleotide sequence ID" value="NZ_CP047020.1"/>
</dbReference>
<evidence type="ECO:0000313" key="1">
    <source>
        <dbReference type="EMBL" id="QHA02414.1"/>
    </source>
</evidence>
<protein>
    <submittedName>
        <fullName evidence="1">Uncharacterized protein</fullName>
    </submittedName>
</protein>
<organism evidence="1 2">
    <name type="scientific">Streptomyces broussonetiae</name>
    <dbReference type="NCBI Taxonomy" id="2686304"/>
    <lineage>
        <taxon>Bacteria</taxon>
        <taxon>Bacillati</taxon>
        <taxon>Actinomycetota</taxon>
        <taxon>Actinomycetes</taxon>
        <taxon>Kitasatosporales</taxon>
        <taxon>Streptomycetaceae</taxon>
        <taxon>Streptomyces</taxon>
    </lineage>
</organism>
<dbReference type="Gene3D" id="3.40.50.300">
    <property type="entry name" value="P-loop containing nucleotide triphosphate hydrolases"/>
    <property type="match status" value="1"/>
</dbReference>
<accession>A0A6I6MTS0</accession>
<proteinExistence type="predicted"/>
<dbReference type="KEGG" id="sbro:GQF42_03105"/>
<dbReference type="EMBL" id="CP047020">
    <property type="protein sequence ID" value="QHA02414.1"/>
    <property type="molecule type" value="Genomic_DNA"/>
</dbReference>
<sequence>MPDHDGTAVLARFLDVTVEFRCPDPADAAHLRYYLSDHLVPEDSRAALTVHLETEDGRAFTTALGTATTKRVRWRTPPGPWRLYEEWGTRARLPSPVPPFGLPPLRDLVRIRHGAALAAPDGSARALAVTGASGAGKSVVLVHLLRRNWQFVSDDLLVTDRRDQRLYYYGRPVGVRERSLPLLPWLDAAQLADAPRLPTRWGHTWMVRPERLGRCAPDGRPLRLAWRLHLTHGDRFTVQTDGPTSRVTWNPHRHLEELLAVCRQHTGDGDAHAA</sequence>
<dbReference type="InterPro" id="IPR027417">
    <property type="entry name" value="P-loop_NTPase"/>
</dbReference>
<dbReference type="Proteomes" id="UP000436138">
    <property type="component" value="Chromosome"/>
</dbReference>
<name>A0A6I6MTS0_9ACTN</name>
<reference evidence="1 2" key="1">
    <citation type="submission" date="2019-12" db="EMBL/GenBank/DDBJ databases">
        <title>Streptomyces sp. strain T44 isolated from rhizosphere soil of Broussonetia papyrifera.</title>
        <authorList>
            <person name="Mo P."/>
        </authorList>
    </citation>
    <scope>NUCLEOTIDE SEQUENCE [LARGE SCALE GENOMIC DNA]</scope>
    <source>
        <strain evidence="1 2">T44</strain>
    </source>
</reference>
<dbReference type="SUPFAM" id="SSF53795">
    <property type="entry name" value="PEP carboxykinase-like"/>
    <property type="match status" value="1"/>
</dbReference>
<keyword evidence="2" id="KW-1185">Reference proteome</keyword>
<evidence type="ECO:0000313" key="2">
    <source>
        <dbReference type="Proteomes" id="UP000436138"/>
    </source>
</evidence>
<gene>
    <name evidence="1" type="ORF">GQF42_03105</name>
</gene>